<dbReference type="SUPFAM" id="SSF54928">
    <property type="entry name" value="RNA-binding domain, RBD"/>
    <property type="match status" value="1"/>
</dbReference>
<dbReference type="eggNOG" id="KOG0533">
    <property type="taxonomic scope" value="Eukaryota"/>
</dbReference>
<sequence>MSASLDKSLDDIISSSKKTFKSRRPGAKVGAKSNQNKVGKKLTNGKAKKPATVSFNKPKAAAAVAAAAPAIDLSYATKVNVTGLPRDLKHDNVREFFQSQIGGVNKVDMSYNEKGLFKGYATIIFKSSKNAALAVEKYNGASIDGGAGKLKLELIIDTSKKPLAARITAKPVQQVRTPKAGAKAGAKKVLVKKNAVKAKKATKKPQKKKTVEELDQEMADYFEN</sequence>
<dbReference type="EMBL" id="CH981526">
    <property type="protein sequence ID" value="EDK44503.1"/>
    <property type="molecule type" value="Genomic_DNA"/>
</dbReference>
<dbReference type="InParanoid" id="A5DZ95"/>
<evidence type="ECO:0000256" key="1">
    <source>
        <dbReference type="ARBA" id="ARBA00022884"/>
    </source>
</evidence>
<dbReference type="GeneID" id="5232928"/>
<dbReference type="Proteomes" id="UP000001996">
    <property type="component" value="Unassembled WGS sequence"/>
</dbReference>
<evidence type="ECO:0000256" key="3">
    <source>
        <dbReference type="SAM" id="MobiDB-lite"/>
    </source>
</evidence>
<dbReference type="Gene3D" id="3.30.70.330">
    <property type="match status" value="1"/>
</dbReference>
<dbReference type="Pfam" id="PF00076">
    <property type="entry name" value="RRM_1"/>
    <property type="match status" value="1"/>
</dbReference>
<dbReference type="KEGG" id="lel:PVL30_003528"/>
<reference evidence="5 6" key="1">
    <citation type="journal article" date="2009" name="Nature">
        <title>Evolution of pathogenicity and sexual reproduction in eight Candida genomes.</title>
        <authorList>
            <person name="Butler G."/>
            <person name="Rasmussen M.D."/>
            <person name="Lin M.F."/>
            <person name="Santos M.A."/>
            <person name="Sakthikumar S."/>
            <person name="Munro C.A."/>
            <person name="Rheinbay E."/>
            <person name="Grabherr M."/>
            <person name="Forche A."/>
            <person name="Reedy J.L."/>
            <person name="Agrafioti I."/>
            <person name="Arnaud M.B."/>
            <person name="Bates S."/>
            <person name="Brown A.J."/>
            <person name="Brunke S."/>
            <person name="Costanzo M.C."/>
            <person name="Fitzpatrick D.A."/>
            <person name="de Groot P.W."/>
            <person name="Harris D."/>
            <person name="Hoyer L.L."/>
            <person name="Hube B."/>
            <person name="Klis F.M."/>
            <person name="Kodira C."/>
            <person name="Lennard N."/>
            <person name="Logue M.E."/>
            <person name="Martin R."/>
            <person name="Neiman A.M."/>
            <person name="Nikolaou E."/>
            <person name="Quail M.A."/>
            <person name="Quinn J."/>
            <person name="Santos M.C."/>
            <person name="Schmitzberger F.F."/>
            <person name="Sherlock G."/>
            <person name="Shah P."/>
            <person name="Silverstein K.A."/>
            <person name="Skrzypek M.S."/>
            <person name="Soll D."/>
            <person name="Staggs R."/>
            <person name="Stansfield I."/>
            <person name="Stumpf M.P."/>
            <person name="Sudbery P.E."/>
            <person name="Srikantha T."/>
            <person name="Zeng Q."/>
            <person name="Berman J."/>
            <person name="Berriman M."/>
            <person name="Heitman J."/>
            <person name="Gow N.A."/>
            <person name="Lorenz M.C."/>
            <person name="Birren B.W."/>
            <person name="Kellis M."/>
            <person name="Cuomo C.A."/>
        </authorList>
    </citation>
    <scope>NUCLEOTIDE SEQUENCE [LARGE SCALE GENOMIC DNA]</scope>
    <source>
        <strain evidence="6">ATCC 11503 / BCRC 21390 / CBS 2605 / JCM 1781 / NBRC 1676 / NRRL YB-4239</strain>
    </source>
</reference>
<dbReference type="InterPro" id="IPR051229">
    <property type="entry name" value="ALYREF_mRNA_export"/>
</dbReference>
<evidence type="ECO:0000259" key="4">
    <source>
        <dbReference type="PROSITE" id="PS50102"/>
    </source>
</evidence>
<accession>A5DZ95</accession>
<organism evidence="5 6">
    <name type="scientific">Lodderomyces elongisporus (strain ATCC 11503 / CBS 2605 / JCM 1781 / NBRC 1676 / NRRL YB-4239)</name>
    <name type="common">Yeast</name>
    <name type="synonym">Saccharomyces elongisporus</name>
    <dbReference type="NCBI Taxonomy" id="379508"/>
    <lineage>
        <taxon>Eukaryota</taxon>
        <taxon>Fungi</taxon>
        <taxon>Dikarya</taxon>
        <taxon>Ascomycota</taxon>
        <taxon>Saccharomycotina</taxon>
        <taxon>Pichiomycetes</taxon>
        <taxon>Debaryomycetaceae</taxon>
        <taxon>Candida/Lodderomyces clade</taxon>
        <taxon>Lodderomyces</taxon>
    </lineage>
</organism>
<dbReference type="PROSITE" id="PS50102">
    <property type="entry name" value="RRM"/>
    <property type="match status" value="1"/>
</dbReference>
<proteinExistence type="predicted"/>
<evidence type="ECO:0000313" key="5">
    <source>
        <dbReference type="EMBL" id="EDK44503.1"/>
    </source>
</evidence>
<dbReference type="InterPro" id="IPR012677">
    <property type="entry name" value="Nucleotide-bd_a/b_plait_sf"/>
</dbReference>
<dbReference type="OMA" id="NEFGPIK"/>
<dbReference type="PANTHER" id="PTHR19965:SF35">
    <property type="entry name" value="RNA ANNEALING PROTEIN YRA1"/>
    <property type="match status" value="1"/>
</dbReference>
<dbReference type="HOGENOM" id="CLU_052367_2_1_1"/>
<dbReference type="InterPro" id="IPR000504">
    <property type="entry name" value="RRM_dom"/>
</dbReference>
<gene>
    <name evidence="5" type="ORF">LELG_02682</name>
</gene>
<dbReference type="InterPro" id="IPR035979">
    <property type="entry name" value="RBD_domain_sf"/>
</dbReference>
<dbReference type="FunCoup" id="A5DZ95">
    <property type="interactions" value="1051"/>
</dbReference>
<dbReference type="SMART" id="SM00360">
    <property type="entry name" value="RRM"/>
    <property type="match status" value="1"/>
</dbReference>
<evidence type="ECO:0000313" key="6">
    <source>
        <dbReference type="Proteomes" id="UP000001996"/>
    </source>
</evidence>
<dbReference type="GO" id="GO:0005634">
    <property type="term" value="C:nucleus"/>
    <property type="evidence" value="ECO:0007669"/>
    <property type="project" value="TreeGrafter"/>
</dbReference>
<dbReference type="OrthoDB" id="346839at2759"/>
<dbReference type="GO" id="GO:0003729">
    <property type="term" value="F:mRNA binding"/>
    <property type="evidence" value="ECO:0007669"/>
    <property type="project" value="TreeGrafter"/>
</dbReference>
<keyword evidence="6" id="KW-1185">Reference proteome</keyword>
<dbReference type="PANTHER" id="PTHR19965">
    <property type="entry name" value="RNA AND EXPORT FACTOR BINDING PROTEIN"/>
    <property type="match status" value="1"/>
</dbReference>
<name>A5DZ95_LODEL</name>
<protein>
    <recommendedName>
        <fullName evidence="4">RRM domain-containing protein</fullName>
    </recommendedName>
</protein>
<dbReference type="STRING" id="379508.A5DZ95"/>
<keyword evidence="1 2" id="KW-0694">RNA-binding</keyword>
<evidence type="ECO:0000256" key="2">
    <source>
        <dbReference type="PROSITE-ProRule" id="PRU00176"/>
    </source>
</evidence>
<dbReference type="VEuPathDB" id="FungiDB:LELG_02682"/>
<feature type="domain" description="RRM" evidence="4">
    <location>
        <begin position="77"/>
        <end position="157"/>
    </location>
</feature>
<feature type="region of interest" description="Disordered" evidence="3">
    <location>
        <begin position="16"/>
        <end position="50"/>
    </location>
</feature>
<dbReference type="AlphaFoldDB" id="A5DZ95"/>